<evidence type="ECO:0000259" key="1">
    <source>
        <dbReference type="Pfam" id="PF18701"/>
    </source>
</evidence>
<dbReference type="RefSeq" id="XP_008179961.1">
    <property type="nucleotide sequence ID" value="XM_008181739.1"/>
</dbReference>
<dbReference type="PANTHER" id="PTHR47331">
    <property type="entry name" value="PHD-TYPE DOMAIN-CONTAINING PROTEIN"/>
    <property type="match status" value="1"/>
</dbReference>
<dbReference type="Gene3D" id="3.30.420.10">
    <property type="entry name" value="Ribonuclease H-like superfamily/Ribonuclease H"/>
    <property type="match status" value="1"/>
</dbReference>
<dbReference type="Pfam" id="PF18701">
    <property type="entry name" value="DUF5641"/>
    <property type="match status" value="1"/>
</dbReference>
<sequence>MLKSPATTRYAASNQVKWHFNPSAAPHMGGLWEAAVKSAKGLLRRIVQDQVLTHEEFNTILHKIEATLNSRPLGALSSDPNDFAPLTAGHFLTMGPPATIPQPYTHDRPLDHTLRQRWTLVQQIQLHFWQRWQKEYLQTMQTRNKWQRPNQDLAVDDLVIIKEPIPPLTWSTARVVKIYPGEDNVVRVADVKLANGKTLNPPAVKLWPLPL</sequence>
<dbReference type="InterPro" id="IPR040676">
    <property type="entry name" value="DUF5641"/>
</dbReference>
<dbReference type="GO" id="GO:0003676">
    <property type="term" value="F:nucleic acid binding"/>
    <property type="evidence" value="ECO:0007669"/>
    <property type="project" value="InterPro"/>
</dbReference>
<organism evidence="2 3">
    <name type="scientific">Acyrthosiphon pisum</name>
    <name type="common">Pea aphid</name>
    <dbReference type="NCBI Taxonomy" id="7029"/>
    <lineage>
        <taxon>Eukaryota</taxon>
        <taxon>Metazoa</taxon>
        <taxon>Ecdysozoa</taxon>
        <taxon>Arthropoda</taxon>
        <taxon>Hexapoda</taxon>
        <taxon>Insecta</taxon>
        <taxon>Pterygota</taxon>
        <taxon>Neoptera</taxon>
        <taxon>Paraneoptera</taxon>
        <taxon>Hemiptera</taxon>
        <taxon>Sternorrhyncha</taxon>
        <taxon>Aphidomorpha</taxon>
        <taxon>Aphidoidea</taxon>
        <taxon>Aphididae</taxon>
        <taxon>Macrosiphini</taxon>
        <taxon>Acyrthosiphon</taxon>
    </lineage>
</organism>
<dbReference type="OMA" id="KRWHTEY"/>
<name>A0A8R1X3N5_ACYPI</name>
<reference evidence="3" key="1">
    <citation type="submission" date="2010-06" db="EMBL/GenBank/DDBJ databases">
        <authorList>
            <person name="Jiang H."/>
            <person name="Abraham K."/>
            <person name="Ali S."/>
            <person name="Alsbrooks S.L."/>
            <person name="Anim B.N."/>
            <person name="Anosike U.S."/>
            <person name="Attaway T."/>
            <person name="Bandaranaike D.P."/>
            <person name="Battles P.K."/>
            <person name="Bell S.N."/>
            <person name="Bell A.V."/>
            <person name="Beltran B."/>
            <person name="Bickham C."/>
            <person name="Bustamante Y."/>
            <person name="Caleb T."/>
            <person name="Canada A."/>
            <person name="Cardenas V."/>
            <person name="Carter K."/>
            <person name="Chacko J."/>
            <person name="Chandrabose M.N."/>
            <person name="Chavez D."/>
            <person name="Chavez A."/>
            <person name="Chen L."/>
            <person name="Chu H.-S."/>
            <person name="Claassen K.J."/>
            <person name="Cockrell R."/>
            <person name="Collins M."/>
            <person name="Cooper J.A."/>
            <person name="Cree A."/>
            <person name="Curry S.M."/>
            <person name="Da Y."/>
            <person name="Dao M.D."/>
            <person name="Das B."/>
            <person name="Davila M.-L."/>
            <person name="Davy-Carroll L."/>
            <person name="Denson S."/>
            <person name="Dinh H."/>
            <person name="Ebong V.E."/>
            <person name="Edwards J.R."/>
            <person name="Egan A."/>
            <person name="El-Daye J."/>
            <person name="Escobedo L."/>
            <person name="Fernandez S."/>
            <person name="Fernando P.R."/>
            <person name="Flagg N."/>
            <person name="Forbes L.D."/>
            <person name="Fowler R.G."/>
            <person name="Fu Q."/>
            <person name="Gabisi R.A."/>
            <person name="Ganer J."/>
            <person name="Garbino Pronczuk A."/>
            <person name="Garcia R.M."/>
            <person name="Garner T."/>
            <person name="Garrett T.E."/>
            <person name="Gonzalez D.A."/>
            <person name="Hamid H."/>
            <person name="Hawkins E.S."/>
            <person name="Hirani K."/>
            <person name="Hogues M.E."/>
            <person name="Hollins B."/>
            <person name="Hsiao C.-H."/>
            <person name="Jabil R."/>
            <person name="James M.L."/>
            <person name="Jhangiani S.N."/>
            <person name="Johnson B."/>
            <person name="Johnson Q."/>
            <person name="Joshi V."/>
            <person name="Kalu J.B."/>
            <person name="Kam C."/>
            <person name="Kashfia A."/>
            <person name="Keebler J."/>
            <person name="Kisamo H."/>
            <person name="Kovar C.L."/>
            <person name="Lago L.A."/>
            <person name="Lai C.-Y."/>
            <person name="Laidlaw J."/>
            <person name="Lara F."/>
            <person name="Le T.-K."/>
            <person name="Lee S.L."/>
            <person name="Legall F.H."/>
            <person name="Lemon S.J."/>
            <person name="Lewis L.R."/>
            <person name="Li B."/>
            <person name="Liu Y."/>
            <person name="Liu Y.-S."/>
            <person name="Lopez J."/>
            <person name="Lozado R.J."/>
            <person name="Lu J."/>
            <person name="Madu R.C."/>
            <person name="Maheshwari M."/>
            <person name="Maheshwari R."/>
            <person name="Malloy K."/>
            <person name="Martinez E."/>
            <person name="Mathew T."/>
            <person name="Mercado I.C."/>
            <person name="Mercado C."/>
            <person name="Meyer B."/>
            <person name="Montgomery K."/>
            <person name="Morgan M.B."/>
            <person name="Munidasa M."/>
            <person name="Nazareth L.V."/>
            <person name="Nelson J."/>
            <person name="Ng B.M."/>
            <person name="Nguyen N.B."/>
            <person name="Nguyen P.Q."/>
            <person name="Nguyen T."/>
            <person name="Obregon M."/>
            <person name="Okwuonu G.O."/>
            <person name="Onwere C.G."/>
            <person name="Orozco G."/>
            <person name="Parra A."/>
            <person name="Patel S."/>
            <person name="Patil S."/>
            <person name="Perez A."/>
            <person name="Perez Y."/>
            <person name="Pham C."/>
            <person name="Primus E.L."/>
            <person name="Pu L.-L."/>
            <person name="Puazo M."/>
            <person name="Qin X."/>
            <person name="Quiroz J.B."/>
            <person name="Reese J."/>
            <person name="Richards S."/>
            <person name="Rives C.M."/>
            <person name="Robberts R."/>
            <person name="Ruiz S.J."/>
            <person name="Ruiz M.J."/>
            <person name="Santibanez J."/>
            <person name="Schneider B.W."/>
            <person name="Sisson I."/>
            <person name="Smith M."/>
            <person name="Sodergren E."/>
            <person name="Song X.-Z."/>
            <person name="Song B.B."/>
            <person name="Summersgill H."/>
            <person name="Thelus R."/>
            <person name="Thornton R.D."/>
            <person name="Trejos Z.Y."/>
            <person name="Usmani K."/>
            <person name="Vattathil S."/>
            <person name="Villasana D."/>
            <person name="Walker D.L."/>
            <person name="Wang S."/>
            <person name="Wang K."/>
            <person name="White C.S."/>
            <person name="Williams A.C."/>
            <person name="Williamson J."/>
            <person name="Wilson K."/>
            <person name="Woghiren I.O."/>
            <person name="Woodworth J.R."/>
            <person name="Worley K.C."/>
            <person name="Wright R.A."/>
            <person name="Wu W."/>
            <person name="Young L."/>
            <person name="Zhang L."/>
            <person name="Zhang J."/>
            <person name="Zhu Y."/>
            <person name="Muzny D.M."/>
            <person name="Weinstock G."/>
            <person name="Gibbs R.A."/>
        </authorList>
    </citation>
    <scope>NUCLEOTIDE SEQUENCE [LARGE SCALE GENOMIC DNA]</scope>
    <source>
        <strain evidence="3">LSR1</strain>
    </source>
</reference>
<keyword evidence="3" id="KW-1185">Reference proteome</keyword>
<accession>A0A8R1X3N5</accession>
<feature type="domain" description="DUF5641" evidence="1">
    <location>
        <begin position="116"/>
        <end position="208"/>
    </location>
</feature>
<dbReference type="AlphaFoldDB" id="A0A8R1X3N5"/>
<protein>
    <recommendedName>
        <fullName evidence="1">DUF5641 domain-containing protein</fullName>
    </recommendedName>
</protein>
<evidence type="ECO:0000313" key="2">
    <source>
        <dbReference type="EnsemblMetazoa" id="XP_008179961.1"/>
    </source>
</evidence>
<proteinExistence type="predicted"/>
<reference evidence="2" key="2">
    <citation type="submission" date="2022-06" db="UniProtKB">
        <authorList>
            <consortium name="EnsemblMetazoa"/>
        </authorList>
    </citation>
    <scope>IDENTIFICATION</scope>
</reference>
<dbReference type="EnsemblMetazoa" id="XM_008181739.1">
    <property type="protein sequence ID" value="XP_008179961.1"/>
    <property type="gene ID" value="LOC103308419"/>
</dbReference>
<dbReference type="GeneID" id="103308419"/>
<dbReference type="OrthoDB" id="6622149at2759"/>
<dbReference type="Proteomes" id="UP000007819">
    <property type="component" value="Chromosome X"/>
</dbReference>
<evidence type="ECO:0000313" key="3">
    <source>
        <dbReference type="Proteomes" id="UP000007819"/>
    </source>
</evidence>
<dbReference type="KEGG" id="api:103308419"/>
<dbReference type="InterPro" id="IPR036397">
    <property type="entry name" value="RNaseH_sf"/>
</dbReference>